<keyword evidence="2" id="KW-1185">Reference proteome</keyword>
<sequence length="486" mass="53213">MFSLSEPVGPYPVGATTFALPVRPPRVMGTAKVSAGQADGEHALQLEEVAFTLYYPTSPSAAKTHRKGMHWLMRPLSDIVRGYSHFTGIASYILWPLVVCFGARMKIPVHVNAPLLSPQSQAEDPESSSEIAGQGQAAPWPLVIFSHGLGGGRTTYSQICAHLASTGKVVIAMEHRDGTGPVCWPRSAKTGQHYAKLYISPDEVIWPPQHDIHNSSDSRFALRAEQLEFRRREIYFAYSAIRDLALKGERGALQTVDDTPLDWTHWTGGEWVRCDEKVSIIGHSFGGATVFSILSNTRPEEDNFPHIPVSHALALDPWLEPLTSPGPEPLAVEDPATKHPKLLVINAEGFTIWKDHFQRVLEVVPAWTGSNVFTIVGSQHVSFSDFPVMIPAPFGAASARPIMNTINTLAAAFLDDALQPALEKLPTRRMEIRHIPSNWWSKKGKRELVGNAGDVIVHLPGLPADTCGRTDAADDLQQVANGHAKL</sequence>
<evidence type="ECO:0000313" key="2">
    <source>
        <dbReference type="Proteomes" id="UP000814140"/>
    </source>
</evidence>
<organism evidence="1 2">
    <name type="scientific">Artomyces pyxidatus</name>
    <dbReference type="NCBI Taxonomy" id="48021"/>
    <lineage>
        <taxon>Eukaryota</taxon>
        <taxon>Fungi</taxon>
        <taxon>Dikarya</taxon>
        <taxon>Basidiomycota</taxon>
        <taxon>Agaricomycotina</taxon>
        <taxon>Agaricomycetes</taxon>
        <taxon>Russulales</taxon>
        <taxon>Auriscalpiaceae</taxon>
        <taxon>Artomyces</taxon>
    </lineage>
</organism>
<comment type="caution">
    <text evidence="1">The sequence shown here is derived from an EMBL/GenBank/DDBJ whole genome shotgun (WGS) entry which is preliminary data.</text>
</comment>
<gene>
    <name evidence="1" type="ORF">BV25DRAFT_1978722</name>
</gene>
<name>A0ACB8TCA3_9AGAM</name>
<dbReference type="Proteomes" id="UP000814140">
    <property type="component" value="Unassembled WGS sequence"/>
</dbReference>
<protein>
    <submittedName>
        <fullName evidence="1">Uncharacterized protein</fullName>
    </submittedName>
</protein>
<reference evidence="1" key="2">
    <citation type="journal article" date="2022" name="New Phytol.">
        <title>Evolutionary transition to the ectomycorrhizal habit in the genomes of a hyperdiverse lineage of mushroom-forming fungi.</title>
        <authorList>
            <person name="Looney B."/>
            <person name="Miyauchi S."/>
            <person name="Morin E."/>
            <person name="Drula E."/>
            <person name="Courty P.E."/>
            <person name="Kohler A."/>
            <person name="Kuo A."/>
            <person name="LaButti K."/>
            <person name="Pangilinan J."/>
            <person name="Lipzen A."/>
            <person name="Riley R."/>
            <person name="Andreopoulos W."/>
            <person name="He G."/>
            <person name="Johnson J."/>
            <person name="Nolan M."/>
            <person name="Tritt A."/>
            <person name="Barry K.W."/>
            <person name="Grigoriev I.V."/>
            <person name="Nagy L.G."/>
            <person name="Hibbett D."/>
            <person name="Henrissat B."/>
            <person name="Matheny P.B."/>
            <person name="Labbe J."/>
            <person name="Martin F.M."/>
        </authorList>
    </citation>
    <scope>NUCLEOTIDE SEQUENCE</scope>
    <source>
        <strain evidence="1">HHB10654</strain>
    </source>
</reference>
<evidence type="ECO:0000313" key="1">
    <source>
        <dbReference type="EMBL" id="KAI0065816.1"/>
    </source>
</evidence>
<dbReference type="EMBL" id="MU277194">
    <property type="protein sequence ID" value="KAI0065816.1"/>
    <property type="molecule type" value="Genomic_DNA"/>
</dbReference>
<proteinExistence type="predicted"/>
<reference evidence="1" key="1">
    <citation type="submission" date="2021-03" db="EMBL/GenBank/DDBJ databases">
        <authorList>
            <consortium name="DOE Joint Genome Institute"/>
            <person name="Ahrendt S."/>
            <person name="Looney B.P."/>
            <person name="Miyauchi S."/>
            <person name="Morin E."/>
            <person name="Drula E."/>
            <person name="Courty P.E."/>
            <person name="Chicoki N."/>
            <person name="Fauchery L."/>
            <person name="Kohler A."/>
            <person name="Kuo A."/>
            <person name="Labutti K."/>
            <person name="Pangilinan J."/>
            <person name="Lipzen A."/>
            <person name="Riley R."/>
            <person name="Andreopoulos W."/>
            <person name="He G."/>
            <person name="Johnson J."/>
            <person name="Barry K.W."/>
            <person name="Grigoriev I.V."/>
            <person name="Nagy L."/>
            <person name="Hibbett D."/>
            <person name="Henrissat B."/>
            <person name="Matheny P.B."/>
            <person name="Labbe J."/>
            <person name="Martin F."/>
        </authorList>
    </citation>
    <scope>NUCLEOTIDE SEQUENCE</scope>
    <source>
        <strain evidence="1">HHB10654</strain>
    </source>
</reference>
<accession>A0ACB8TCA3</accession>